<evidence type="ECO:0000256" key="1">
    <source>
        <dbReference type="ARBA" id="ARBA00022764"/>
    </source>
</evidence>
<proteinExistence type="predicted"/>
<dbReference type="Pfam" id="PF13416">
    <property type="entry name" value="SBP_bac_8"/>
    <property type="match status" value="1"/>
</dbReference>
<dbReference type="RefSeq" id="WP_132807173.1">
    <property type="nucleotide sequence ID" value="NZ_SMAK01000008.1"/>
</dbReference>
<comment type="caution">
    <text evidence="2">The sequence shown here is derived from an EMBL/GenBank/DDBJ whole genome shotgun (WGS) entry which is preliminary data.</text>
</comment>
<dbReference type="SUPFAM" id="SSF53850">
    <property type="entry name" value="Periplasmic binding protein-like II"/>
    <property type="match status" value="1"/>
</dbReference>
<protein>
    <submittedName>
        <fullName evidence="2">Carbohydrate ABC transporter substrate-binding protein (CUT1 family)</fullName>
    </submittedName>
</protein>
<dbReference type="InterPro" id="IPR006059">
    <property type="entry name" value="SBP"/>
</dbReference>
<name>A0A4R3M6X3_9HYPH</name>
<dbReference type="Proteomes" id="UP000295678">
    <property type="component" value="Unassembled WGS sequence"/>
</dbReference>
<dbReference type="EMBL" id="SMAK01000008">
    <property type="protein sequence ID" value="TCT08766.1"/>
    <property type="molecule type" value="Genomic_DNA"/>
</dbReference>
<dbReference type="Gene3D" id="3.40.190.10">
    <property type="entry name" value="Periplasmic binding protein-like II"/>
    <property type="match status" value="2"/>
</dbReference>
<dbReference type="AlphaFoldDB" id="A0A4R3M6X3"/>
<keyword evidence="3" id="KW-1185">Reference proteome</keyword>
<evidence type="ECO:0000313" key="3">
    <source>
        <dbReference type="Proteomes" id="UP000295678"/>
    </source>
</evidence>
<organism evidence="2 3">
    <name type="scientific">Tepidamorphus gemmatus</name>
    <dbReference type="NCBI Taxonomy" id="747076"/>
    <lineage>
        <taxon>Bacteria</taxon>
        <taxon>Pseudomonadati</taxon>
        <taxon>Pseudomonadota</taxon>
        <taxon>Alphaproteobacteria</taxon>
        <taxon>Hyphomicrobiales</taxon>
        <taxon>Tepidamorphaceae</taxon>
        <taxon>Tepidamorphus</taxon>
    </lineage>
</organism>
<sequence length="385" mass="41154">MSAPHYLGLTWDHPRGYNALAAAAAALDPVRDGLSIAWSRQPLEGFESHPIDDLAARFDIVVIDHPHVGEAVAKDCFFALEDLFAAAEIAGWSTATIGPCLLSYRYAGRHWALPLDAATQVMACRPERLDEALPRTWDEVVTVARRRPVALSLAGPHAILSFMSLCVALGEPPASRDPGRFVSAETGTAALEIMAALAATTPDWTKPLNPIGLLEAMAQDADLALVPLVYGYVNYAAPADPARLAVRFADAPVVAGVGRPGSTLGGTGIAVSRRAEVTPALLDHLRWLMSSETQTAFIPAHDGQPSRRDAWADAAVNARWGGFYRDTAATLEAAWVRPRFHGYIPFQTRASAILREALSARTPAAATLARLQDAYAAARPDGAEI</sequence>
<gene>
    <name evidence="2" type="ORF">EDC22_10878</name>
</gene>
<dbReference type="OrthoDB" id="9811622at2"/>
<keyword evidence="1" id="KW-0574">Periplasm</keyword>
<evidence type="ECO:0000313" key="2">
    <source>
        <dbReference type="EMBL" id="TCT08766.1"/>
    </source>
</evidence>
<reference evidence="2 3" key="1">
    <citation type="submission" date="2019-03" db="EMBL/GenBank/DDBJ databases">
        <title>Genomic Encyclopedia of Type Strains, Phase IV (KMG-IV): sequencing the most valuable type-strain genomes for metagenomic binning, comparative biology and taxonomic classification.</title>
        <authorList>
            <person name="Goeker M."/>
        </authorList>
    </citation>
    <scope>NUCLEOTIDE SEQUENCE [LARGE SCALE GENOMIC DNA]</scope>
    <source>
        <strain evidence="2 3">DSM 19345</strain>
    </source>
</reference>
<accession>A0A4R3M6X3</accession>